<proteinExistence type="predicted"/>
<dbReference type="Proteomes" id="UP001063166">
    <property type="component" value="Unassembled WGS sequence"/>
</dbReference>
<protein>
    <submittedName>
        <fullName evidence="1">Uncharacterized protein</fullName>
    </submittedName>
</protein>
<name>A0A9P3PR99_LYOSH</name>
<accession>A0A9P3PR99</accession>
<evidence type="ECO:0000313" key="2">
    <source>
        <dbReference type="Proteomes" id="UP001063166"/>
    </source>
</evidence>
<reference evidence="1" key="1">
    <citation type="submission" date="2022-07" db="EMBL/GenBank/DDBJ databases">
        <title>The genome of Lyophyllum shimeji provides insight into the initial evolution of ectomycorrhizal fungal genome.</title>
        <authorList>
            <person name="Kobayashi Y."/>
            <person name="Shibata T."/>
            <person name="Hirakawa H."/>
            <person name="Shigenobu S."/>
            <person name="Nishiyama T."/>
            <person name="Yamada A."/>
            <person name="Hasebe M."/>
            <person name="Kawaguchi M."/>
        </authorList>
    </citation>
    <scope>NUCLEOTIDE SEQUENCE</scope>
    <source>
        <strain evidence="1">AT787</strain>
    </source>
</reference>
<dbReference type="EMBL" id="BRPK01000009">
    <property type="protein sequence ID" value="GLB41272.1"/>
    <property type="molecule type" value="Genomic_DNA"/>
</dbReference>
<sequence>MCDHICNSISVATTSPIRRYDSRLVPAVAGGQIRPCSGCLEVISSLHSSTMRAEPFNPIVSPLSLRSRSPVLLLTTSLGQLYLFGGFKRHTQPHRPFTLQEREHESTDAISISQQDTSEVTFWEFSAHLGRQHGHAPLAFRSLKRNPSSLIDLIDLSEVNRTGV</sequence>
<gene>
    <name evidence="1" type="ORF">LshimejAT787_0904870</name>
</gene>
<comment type="caution">
    <text evidence="1">The sequence shown here is derived from an EMBL/GenBank/DDBJ whole genome shotgun (WGS) entry which is preliminary data.</text>
</comment>
<evidence type="ECO:0000313" key="1">
    <source>
        <dbReference type="EMBL" id="GLB41272.1"/>
    </source>
</evidence>
<dbReference type="AlphaFoldDB" id="A0A9P3PR99"/>
<keyword evidence="2" id="KW-1185">Reference proteome</keyword>
<organism evidence="1 2">
    <name type="scientific">Lyophyllum shimeji</name>
    <name type="common">Hon-shimeji</name>
    <name type="synonym">Tricholoma shimeji</name>
    <dbReference type="NCBI Taxonomy" id="47721"/>
    <lineage>
        <taxon>Eukaryota</taxon>
        <taxon>Fungi</taxon>
        <taxon>Dikarya</taxon>
        <taxon>Basidiomycota</taxon>
        <taxon>Agaricomycotina</taxon>
        <taxon>Agaricomycetes</taxon>
        <taxon>Agaricomycetidae</taxon>
        <taxon>Agaricales</taxon>
        <taxon>Tricholomatineae</taxon>
        <taxon>Lyophyllaceae</taxon>
        <taxon>Lyophyllum</taxon>
    </lineage>
</organism>